<sequence length="660" mass="71979">MQGGRCSPHENNDHTDSGLSAIIEAERGAAARPMWVSHGPRPRMHAGVTTGRQADVLPELAPARRVATSEGRPLDVPDRACIQPVNVPDSDDDSDTRVDLDSWWDLDSNGIPDLPSRVTEGDLVIAYSLIGDNCLLEPPVATDVLSDPPASYFGVHIRSLELGMAVPLHPFLVRFLHFLGVAPGQLAPAAHMFVAAFVARCEDVGLIPMIDLIFSCFHWRASSFFALLSQRPVSKLFRSGYPRSGKGWKKRWIWVSDPNLLSPLPQWGERVWKCDRVALSPGLKSSIEVLSAGGPHSISSYLGDCHLSGLCLLLCILFCLSSHFSSAAVPEKLVVEAESDEEEEPQQVIVHAAATAAKGKGHGAPPPRRVRVTFGPRPTTPVQEKHKGGLVDLLVKLDGSDEEEEPCPAVADVAPKTVAGKECGASSPGRGERVSKKSKVTPKFHSAEQVHEGADERMAERSSHDTQHTVTYAFPSSSASIMHEGFPVVDYASSILPPGDLTCTTSQEFHPPLEGSIRSHIEGLAKTIRSLHAANHSQARLQREADEARAVLWASQKAFSELRSSHAQECEEAAKQGAKKALSEFQASEQFQKLISARVQAEHSELVQRWLTTPDGEYWRAREVLYAFQSGKYLVQQKVYGRLKDLDPDFHPSTLGLSGP</sequence>
<keyword evidence="4" id="KW-1185">Reference proteome</keyword>
<feature type="region of interest" description="Disordered" evidence="1">
    <location>
        <begin position="65"/>
        <end position="96"/>
    </location>
</feature>
<dbReference type="PANTHER" id="PTHR31099:SF49">
    <property type="entry name" value="MYOSIN HEAVY CHAIN-LIKE PROTEIN"/>
    <property type="match status" value="1"/>
</dbReference>
<feature type="region of interest" description="Disordered" evidence="1">
    <location>
        <begin position="356"/>
        <end position="386"/>
    </location>
</feature>
<dbReference type="InterPro" id="IPR007321">
    <property type="entry name" value="Transposase_28"/>
</dbReference>
<comment type="caution">
    <text evidence="3">The sequence shown here is derived from an EMBL/GenBank/DDBJ whole genome shotgun (WGS) entry which is preliminary data.</text>
</comment>
<protein>
    <recommendedName>
        <fullName evidence="2">Transposase (putative) gypsy type domain-containing protein</fullName>
    </recommendedName>
</protein>
<accession>A0A9P1E116</accession>
<dbReference type="Proteomes" id="UP001152484">
    <property type="component" value="Unassembled WGS sequence"/>
</dbReference>
<evidence type="ECO:0000259" key="2">
    <source>
        <dbReference type="Pfam" id="PF04195"/>
    </source>
</evidence>
<feature type="region of interest" description="Disordered" evidence="1">
    <location>
        <begin position="420"/>
        <end position="467"/>
    </location>
</feature>
<dbReference type="Pfam" id="PF04195">
    <property type="entry name" value="Transposase_28"/>
    <property type="match status" value="1"/>
</dbReference>
<dbReference type="EMBL" id="CAMAPE010000006">
    <property type="protein sequence ID" value="CAH9070719.1"/>
    <property type="molecule type" value="Genomic_DNA"/>
</dbReference>
<dbReference type="OrthoDB" id="1320953at2759"/>
<evidence type="ECO:0000256" key="1">
    <source>
        <dbReference type="SAM" id="MobiDB-lite"/>
    </source>
</evidence>
<dbReference type="PANTHER" id="PTHR31099">
    <property type="entry name" value="OS06G0165300 PROTEIN"/>
    <property type="match status" value="1"/>
</dbReference>
<feature type="domain" description="Transposase (putative) gypsy type" evidence="2">
    <location>
        <begin position="156"/>
        <end position="217"/>
    </location>
</feature>
<dbReference type="AlphaFoldDB" id="A0A9P1E116"/>
<feature type="compositionally biased region" description="Basic and acidic residues" evidence="1">
    <location>
        <begin position="445"/>
        <end position="467"/>
    </location>
</feature>
<evidence type="ECO:0000313" key="3">
    <source>
        <dbReference type="EMBL" id="CAH9070719.1"/>
    </source>
</evidence>
<proteinExistence type="predicted"/>
<reference evidence="3" key="1">
    <citation type="submission" date="2022-07" db="EMBL/GenBank/DDBJ databases">
        <authorList>
            <person name="Macas J."/>
            <person name="Novak P."/>
            <person name="Neumann P."/>
        </authorList>
    </citation>
    <scope>NUCLEOTIDE SEQUENCE</scope>
</reference>
<gene>
    <name evidence="3" type="ORF">CEURO_LOCUS3749</name>
</gene>
<name>A0A9P1E116_CUSEU</name>
<organism evidence="3 4">
    <name type="scientific">Cuscuta europaea</name>
    <name type="common">European dodder</name>
    <dbReference type="NCBI Taxonomy" id="41803"/>
    <lineage>
        <taxon>Eukaryota</taxon>
        <taxon>Viridiplantae</taxon>
        <taxon>Streptophyta</taxon>
        <taxon>Embryophyta</taxon>
        <taxon>Tracheophyta</taxon>
        <taxon>Spermatophyta</taxon>
        <taxon>Magnoliopsida</taxon>
        <taxon>eudicotyledons</taxon>
        <taxon>Gunneridae</taxon>
        <taxon>Pentapetalae</taxon>
        <taxon>asterids</taxon>
        <taxon>lamiids</taxon>
        <taxon>Solanales</taxon>
        <taxon>Convolvulaceae</taxon>
        <taxon>Cuscuteae</taxon>
        <taxon>Cuscuta</taxon>
        <taxon>Cuscuta subgen. Cuscuta</taxon>
    </lineage>
</organism>
<evidence type="ECO:0000313" key="4">
    <source>
        <dbReference type="Proteomes" id="UP001152484"/>
    </source>
</evidence>